<accession>A0A1B9C0F5</accession>
<gene>
    <name evidence="1" type="ORF">BBC27_08115</name>
</gene>
<sequence>MSAHLTHLTAEQAALRASDLARLTGLTSALSEAVSDSYIGLDCRTSSDIHSHLMAPQDQREADLLAFGDDDISDPAYKDWCQPARLMTKFADPDLGVNHLKEVGDNHTFEDVQIDDDENIAKAIHQAIYLTEKQLENKHDRILMDVPKSGHRKGGTHGIAPENRRARNAKIVNETLTCKALVQIPGEDDVHEVDRLERAEAEAFYHSTNAQIARHSAYVLSKYTGKYSTVLKLLLQGKENSEIAELVGKSERRIRQIVNGNASKGRKPKPGLYQIINELMSAGVPSDFQSPAPVLVPMPVTVQPVHTLKKSLQKEAVLGQLGWDFDAFFDALMGVAA</sequence>
<evidence type="ECO:0000313" key="1">
    <source>
        <dbReference type="EMBL" id="OCB03421.1"/>
    </source>
</evidence>
<dbReference type="AlphaFoldDB" id="A0A1B9C0F5"/>
<name>A0A1B9C0F5_9PROT</name>
<protein>
    <submittedName>
        <fullName evidence="1">Uncharacterized protein</fullName>
    </submittedName>
</protein>
<evidence type="ECO:0000313" key="2">
    <source>
        <dbReference type="Proteomes" id="UP000093129"/>
    </source>
</evidence>
<dbReference type="EMBL" id="MASQ01000067">
    <property type="protein sequence ID" value="OCB03421.1"/>
    <property type="molecule type" value="Genomic_DNA"/>
</dbReference>
<comment type="caution">
    <text evidence="1">The sequence shown here is derived from an EMBL/GenBank/DDBJ whole genome shotgun (WGS) entry which is preliminary data.</text>
</comment>
<proteinExistence type="predicted"/>
<reference evidence="1 2" key="1">
    <citation type="submission" date="2016-07" db="EMBL/GenBank/DDBJ databases">
        <title>Draft genome of a psychrotolerant acidophile Acidithiobacillus ferrivorans strain YL15.</title>
        <authorList>
            <person name="Peng T."/>
            <person name="Ma L."/>
            <person name="Nan M."/>
            <person name="An N."/>
            <person name="Wang M."/>
            <person name="Qiu G."/>
            <person name="Zeng W."/>
        </authorList>
    </citation>
    <scope>NUCLEOTIDE SEQUENCE [LARGE SCALE GENOMIC DNA]</scope>
    <source>
        <strain evidence="1 2">YL15</strain>
    </source>
</reference>
<dbReference type="RefSeq" id="WP_065412888.1">
    <property type="nucleotide sequence ID" value="NZ_MASQ01000067.1"/>
</dbReference>
<organism evidence="1 2">
    <name type="scientific">Acidithiobacillus ferrivorans</name>
    <dbReference type="NCBI Taxonomy" id="160808"/>
    <lineage>
        <taxon>Bacteria</taxon>
        <taxon>Pseudomonadati</taxon>
        <taxon>Pseudomonadota</taxon>
        <taxon>Acidithiobacillia</taxon>
        <taxon>Acidithiobacillales</taxon>
        <taxon>Acidithiobacillaceae</taxon>
        <taxon>Acidithiobacillus</taxon>
    </lineage>
</organism>
<dbReference type="Proteomes" id="UP000093129">
    <property type="component" value="Unassembled WGS sequence"/>
</dbReference>